<comment type="caution">
    <text evidence="4">The sequence shown here is derived from an EMBL/GenBank/DDBJ whole genome shotgun (WGS) entry which is preliminary data.</text>
</comment>
<dbReference type="InterPro" id="IPR015943">
    <property type="entry name" value="WD40/YVTN_repeat-like_dom_sf"/>
</dbReference>
<organism evidence="4 5">
    <name type="scientific">Intoshia linei</name>
    <dbReference type="NCBI Taxonomy" id="1819745"/>
    <lineage>
        <taxon>Eukaryota</taxon>
        <taxon>Metazoa</taxon>
        <taxon>Spiralia</taxon>
        <taxon>Lophotrochozoa</taxon>
        <taxon>Mesozoa</taxon>
        <taxon>Orthonectida</taxon>
        <taxon>Rhopaluridae</taxon>
        <taxon>Intoshia</taxon>
    </lineage>
</organism>
<dbReference type="InterPro" id="IPR001680">
    <property type="entry name" value="WD40_rpt"/>
</dbReference>
<name>A0A177B4E8_9BILA</name>
<evidence type="ECO:0000256" key="2">
    <source>
        <dbReference type="ARBA" id="ARBA00022737"/>
    </source>
</evidence>
<feature type="repeat" description="WD" evidence="3">
    <location>
        <begin position="45"/>
        <end position="79"/>
    </location>
</feature>
<dbReference type="GO" id="GO:0016251">
    <property type="term" value="F:RNA polymerase II general transcription initiation factor activity"/>
    <property type="evidence" value="ECO:0007669"/>
    <property type="project" value="TreeGrafter"/>
</dbReference>
<sequence>MTIFNESLHLGETNDGQKTWSTLFLRVNIKKNLNQMFTIHKSDCIKRVKIHPNGNYVGTVSTDGSLRLWDVLDGICTRVYNFGSIIPTILSFSLNGIYVVVGAFDGSIYLWNLSSPVIAAILKSHSSLICGLSFDRNSNILTSCSSDDCIHTWSINEITKMKFNEYNSTSTHLIHKASTKGVNMNSLTYTHRNIVMITGFND</sequence>
<dbReference type="AlphaFoldDB" id="A0A177B4E8"/>
<dbReference type="OrthoDB" id="10266330at2759"/>
<dbReference type="PROSITE" id="PS00678">
    <property type="entry name" value="WD_REPEATS_1"/>
    <property type="match status" value="1"/>
</dbReference>
<dbReference type="Proteomes" id="UP000078046">
    <property type="component" value="Unassembled WGS sequence"/>
</dbReference>
<dbReference type="PANTHER" id="PTHR19879:SF1">
    <property type="entry name" value="CANNONBALL-RELATED"/>
    <property type="match status" value="1"/>
</dbReference>
<dbReference type="GO" id="GO:0006367">
    <property type="term" value="P:transcription initiation at RNA polymerase II promoter"/>
    <property type="evidence" value="ECO:0007669"/>
    <property type="project" value="TreeGrafter"/>
</dbReference>
<feature type="repeat" description="WD" evidence="3">
    <location>
        <begin position="90"/>
        <end position="115"/>
    </location>
</feature>
<dbReference type="PANTHER" id="PTHR19879">
    <property type="entry name" value="TRANSCRIPTION INITIATION FACTOR TFIID"/>
    <property type="match status" value="1"/>
</dbReference>
<keyword evidence="2" id="KW-0677">Repeat</keyword>
<keyword evidence="5" id="KW-1185">Reference proteome</keyword>
<dbReference type="InterPro" id="IPR036322">
    <property type="entry name" value="WD40_repeat_dom_sf"/>
</dbReference>
<dbReference type="PROSITE" id="PS50294">
    <property type="entry name" value="WD_REPEATS_REGION"/>
    <property type="match status" value="1"/>
</dbReference>
<dbReference type="Gene3D" id="2.130.10.10">
    <property type="entry name" value="YVTN repeat-like/Quinoprotein amine dehydrogenase"/>
    <property type="match status" value="1"/>
</dbReference>
<dbReference type="InterPro" id="IPR019775">
    <property type="entry name" value="WD40_repeat_CS"/>
</dbReference>
<feature type="repeat" description="WD" evidence="3">
    <location>
        <begin position="122"/>
        <end position="163"/>
    </location>
</feature>
<evidence type="ECO:0000256" key="1">
    <source>
        <dbReference type="ARBA" id="ARBA00022574"/>
    </source>
</evidence>
<dbReference type="GO" id="GO:0005669">
    <property type="term" value="C:transcription factor TFIID complex"/>
    <property type="evidence" value="ECO:0007669"/>
    <property type="project" value="TreeGrafter"/>
</dbReference>
<reference evidence="4 5" key="1">
    <citation type="submission" date="2016-04" db="EMBL/GenBank/DDBJ databases">
        <title>The genome of Intoshia linei affirms orthonectids as highly simplified spiralians.</title>
        <authorList>
            <person name="Mikhailov K.V."/>
            <person name="Slusarev G.S."/>
            <person name="Nikitin M.A."/>
            <person name="Logacheva M.D."/>
            <person name="Penin A."/>
            <person name="Aleoshin V."/>
            <person name="Panchin Y.V."/>
        </authorList>
    </citation>
    <scope>NUCLEOTIDE SEQUENCE [LARGE SCALE GENOMIC DNA]</scope>
    <source>
        <strain evidence="4">Intl2013</strain>
        <tissue evidence="4">Whole animal</tissue>
    </source>
</reference>
<dbReference type="Pfam" id="PF00400">
    <property type="entry name" value="WD40"/>
    <property type="match status" value="3"/>
</dbReference>
<proteinExistence type="predicted"/>
<accession>A0A177B4E8</accession>
<dbReference type="PROSITE" id="PS50082">
    <property type="entry name" value="WD_REPEATS_2"/>
    <property type="match status" value="3"/>
</dbReference>
<evidence type="ECO:0000313" key="5">
    <source>
        <dbReference type="Proteomes" id="UP000078046"/>
    </source>
</evidence>
<protein>
    <submittedName>
        <fullName evidence="4">Uncharacterized protein</fullName>
    </submittedName>
</protein>
<dbReference type="EMBL" id="LWCA01000475">
    <property type="protein sequence ID" value="OAF68284.1"/>
    <property type="molecule type" value="Genomic_DNA"/>
</dbReference>
<dbReference type="SMART" id="SM00320">
    <property type="entry name" value="WD40"/>
    <property type="match status" value="3"/>
</dbReference>
<gene>
    <name evidence="4" type="ORF">A3Q56_03965</name>
</gene>
<dbReference type="SUPFAM" id="SSF50978">
    <property type="entry name" value="WD40 repeat-like"/>
    <property type="match status" value="1"/>
</dbReference>
<evidence type="ECO:0000256" key="3">
    <source>
        <dbReference type="PROSITE-ProRule" id="PRU00221"/>
    </source>
</evidence>
<evidence type="ECO:0000313" key="4">
    <source>
        <dbReference type="EMBL" id="OAF68284.1"/>
    </source>
</evidence>
<keyword evidence="1 3" id="KW-0853">WD repeat</keyword>